<comment type="caution">
    <text evidence="1">The sequence shown here is derived from an EMBL/GenBank/DDBJ whole genome shotgun (WGS) entry which is preliminary data.</text>
</comment>
<evidence type="ECO:0000313" key="1">
    <source>
        <dbReference type="EMBL" id="CAB3400222.1"/>
    </source>
</evidence>
<evidence type="ECO:0000313" key="2">
    <source>
        <dbReference type="Proteomes" id="UP000494206"/>
    </source>
</evidence>
<gene>
    <name evidence="1" type="ORF">CBOVIS_LOCUS3207</name>
</gene>
<keyword evidence="2" id="KW-1185">Reference proteome</keyword>
<accession>A0A8S1EH05</accession>
<organism evidence="1 2">
    <name type="scientific">Caenorhabditis bovis</name>
    <dbReference type="NCBI Taxonomy" id="2654633"/>
    <lineage>
        <taxon>Eukaryota</taxon>
        <taxon>Metazoa</taxon>
        <taxon>Ecdysozoa</taxon>
        <taxon>Nematoda</taxon>
        <taxon>Chromadorea</taxon>
        <taxon>Rhabditida</taxon>
        <taxon>Rhabditina</taxon>
        <taxon>Rhabditomorpha</taxon>
        <taxon>Rhabditoidea</taxon>
        <taxon>Rhabditidae</taxon>
        <taxon>Peloderinae</taxon>
        <taxon>Caenorhabditis</taxon>
    </lineage>
</organism>
<name>A0A8S1EH05_9PELO</name>
<reference evidence="1 2" key="1">
    <citation type="submission" date="2020-04" db="EMBL/GenBank/DDBJ databases">
        <authorList>
            <person name="Laetsch R D."/>
            <person name="Stevens L."/>
            <person name="Kumar S."/>
            <person name="Blaxter L. M."/>
        </authorList>
    </citation>
    <scope>NUCLEOTIDE SEQUENCE [LARGE SCALE GENOMIC DNA]</scope>
</reference>
<dbReference type="EMBL" id="CADEPM010000002">
    <property type="protein sequence ID" value="CAB3400222.1"/>
    <property type="molecule type" value="Genomic_DNA"/>
</dbReference>
<sequence>MGNAENDERHLASVRPERAPALKTSEWLAVLVPIIQPWHTLVLMETQPQPPMFLLEIFLMLKYLPEI</sequence>
<dbReference type="Proteomes" id="UP000494206">
    <property type="component" value="Unassembled WGS sequence"/>
</dbReference>
<proteinExistence type="predicted"/>
<protein>
    <submittedName>
        <fullName evidence="1">Uncharacterized protein</fullName>
    </submittedName>
</protein>
<dbReference type="AlphaFoldDB" id="A0A8S1EH05"/>